<keyword evidence="1" id="KW-0812">Transmembrane</keyword>
<feature type="transmembrane region" description="Helical" evidence="1">
    <location>
        <begin position="12"/>
        <end position="27"/>
    </location>
</feature>
<gene>
    <name evidence="2" type="ORF">dnm_088940</name>
</gene>
<organism evidence="2 3">
    <name type="scientific">Desulfonema magnum</name>
    <dbReference type="NCBI Taxonomy" id="45655"/>
    <lineage>
        <taxon>Bacteria</taxon>
        <taxon>Pseudomonadati</taxon>
        <taxon>Thermodesulfobacteriota</taxon>
        <taxon>Desulfobacteria</taxon>
        <taxon>Desulfobacterales</taxon>
        <taxon>Desulfococcaceae</taxon>
        <taxon>Desulfonema</taxon>
    </lineage>
</organism>
<keyword evidence="1" id="KW-0472">Membrane</keyword>
<dbReference type="EMBL" id="CP061800">
    <property type="protein sequence ID" value="QTA92802.1"/>
    <property type="molecule type" value="Genomic_DNA"/>
</dbReference>
<evidence type="ECO:0000313" key="2">
    <source>
        <dbReference type="EMBL" id="QTA92802.1"/>
    </source>
</evidence>
<proteinExistence type="predicted"/>
<reference evidence="2" key="1">
    <citation type="journal article" date="2021" name="Microb. Physiol.">
        <title>Proteogenomic Insights into the Physiology of Marine, Sulfate-Reducing, Filamentous Desulfonema limicola and Desulfonema magnum.</title>
        <authorList>
            <person name="Schnaars V."/>
            <person name="Wohlbrand L."/>
            <person name="Scheve S."/>
            <person name="Hinrichs C."/>
            <person name="Reinhardt R."/>
            <person name="Rabus R."/>
        </authorList>
    </citation>
    <scope>NUCLEOTIDE SEQUENCE</scope>
    <source>
        <strain evidence="2">4be13</strain>
    </source>
</reference>
<dbReference type="Proteomes" id="UP000663722">
    <property type="component" value="Chromosome"/>
</dbReference>
<evidence type="ECO:0000256" key="1">
    <source>
        <dbReference type="SAM" id="Phobius"/>
    </source>
</evidence>
<keyword evidence="3" id="KW-1185">Reference proteome</keyword>
<sequence length="38" mass="4683">MLLNSRLEKLTKFILYIILIIFCKYLNEIPDRAWRKRG</sequence>
<name>A0A975GTB2_9BACT</name>
<evidence type="ECO:0000313" key="3">
    <source>
        <dbReference type="Proteomes" id="UP000663722"/>
    </source>
</evidence>
<dbReference type="AlphaFoldDB" id="A0A975GTB2"/>
<keyword evidence="1" id="KW-1133">Transmembrane helix</keyword>
<protein>
    <submittedName>
        <fullName evidence="2">Uncharacterized protein</fullName>
    </submittedName>
</protein>
<dbReference type="KEGG" id="dmm:dnm_088940"/>
<accession>A0A975GTB2</accession>